<keyword evidence="3" id="KW-1185">Reference proteome</keyword>
<dbReference type="InterPro" id="IPR017853">
    <property type="entry name" value="GH"/>
</dbReference>
<dbReference type="SUPFAM" id="SSF51445">
    <property type="entry name" value="(Trans)glycosidases"/>
    <property type="match status" value="1"/>
</dbReference>
<dbReference type="Proteomes" id="UP000277671">
    <property type="component" value="Unassembled WGS sequence"/>
</dbReference>
<dbReference type="EMBL" id="RBKT01000001">
    <property type="protein sequence ID" value="RKR86175.1"/>
    <property type="molecule type" value="Genomic_DNA"/>
</dbReference>
<dbReference type="OrthoDB" id="151193at2"/>
<evidence type="ECO:0000256" key="1">
    <source>
        <dbReference type="SAM" id="MobiDB-lite"/>
    </source>
</evidence>
<evidence type="ECO:0008006" key="4">
    <source>
        <dbReference type="Google" id="ProtNLM"/>
    </source>
</evidence>
<accession>A0A495JB93</accession>
<name>A0A495JB93_9ACTN</name>
<dbReference type="AlphaFoldDB" id="A0A495JB93"/>
<evidence type="ECO:0000313" key="3">
    <source>
        <dbReference type="Proteomes" id="UP000277671"/>
    </source>
</evidence>
<sequence>MRVFGMNYDTGFVSAGSTTHEPFDPETVRRDLRVIRQELHCDAVRITGGVQDRLELAARFAAEVGLEVWYCPFTNGLDRDGLMAFVLDGAERAERLRRGGASVVYLTGSEISMFTDGFLPGRDLAERMALFTDPVRMREAVPVARAAVRDFLAEVVPAVRERFGGPVGYASIPLEDVDWAPFDIIASDAGYRDATNAAAFPQTLAAAVGQGKPYAATEFGCCTFRGAAEVAGGAEPVTYDEHGCPAKLTAALERDEEGQARYVVDLLRDYETGGVEAAFVYTFANRHLPTTGDPEHDYDLAARGIVRVLPDGSWRPKAAFHALAEYGRTRAQSLTFPRTTRSAGRPRTTVTGCVDNL</sequence>
<proteinExistence type="predicted"/>
<comment type="caution">
    <text evidence="2">The sequence shown here is derived from an EMBL/GenBank/DDBJ whole genome shotgun (WGS) entry which is preliminary data.</text>
</comment>
<organism evidence="2 3">
    <name type="scientific">Micromonospora pisi</name>
    <dbReference type="NCBI Taxonomy" id="589240"/>
    <lineage>
        <taxon>Bacteria</taxon>
        <taxon>Bacillati</taxon>
        <taxon>Actinomycetota</taxon>
        <taxon>Actinomycetes</taxon>
        <taxon>Micromonosporales</taxon>
        <taxon>Micromonosporaceae</taxon>
        <taxon>Micromonospora</taxon>
    </lineage>
</organism>
<gene>
    <name evidence="2" type="ORF">BDK92_0397</name>
</gene>
<evidence type="ECO:0000313" key="2">
    <source>
        <dbReference type="EMBL" id="RKR86175.1"/>
    </source>
</evidence>
<feature type="region of interest" description="Disordered" evidence="1">
    <location>
        <begin position="338"/>
        <end position="357"/>
    </location>
</feature>
<reference evidence="2 3" key="1">
    <citation type="submission" date="2018-10" db="EMBL/GenBank/DDBJ databases">
        <title>Sequencing the genomes of 1000 actinobacteria strains.</title>
        <authorList>
            <person name="Klenk H.-P."/>
        </authorList>
    </citation>
    <scope>NUCLEOTIDE SEQUENCE [LARGE SCALE GENOMIC DNA]</scope>
    <source>
        <strain evidence="2 3">DSM 45175</strain>
    </source>
</reference>
<protein>
    <recommendedName>
        <fullName evidence="4">Abortive infection protein</fullName>
    </recommendedName>
</protein>
<dbReference type="Gene3D" id="3.20.20.80">
    <property type="entry name" value="Glycosidases"/>
    <property type="match status" value="1"/>
</dbReference>